<evidence type="ECO:0000259" key="4">
    <source>
        <dbReference type="Pfam" id="PF26580"/>
    </source>
</evidence>
<comment type="similarity">
    <text evidence="2">Belongs to the MTB12 family.</text>
</comment>
<dbReference type="EMBL" id="AP022569">
    <property type="protein sequence ID" value="BBX45109.1"/>
    <property type="molecule type" value="Genomic_DNA"/>
</dbReference>
<organism evidence="5 6">
    <name type="scientific">Mycobacterium cookii</name>
    <dbReference type="NCBI Taxonomy" id="1775"/>
    <lineage>
        <taxon>Bacteria</taxon>
        <taxon>Bacillati</taxon>
        <taxon>Actinomycetota</taxon>
        <taxon>Actinomycetes</taxon>
        <taxon>Mycobacteriales</taxon>
        <taxon>Mycobacteriaceae</taxon>
        <taxon>Mycobacterium</taxon>
    </lineage>
</organism>
<dbReference type="KEGG" id="mcoo:MCOO_11240"/>
<evidence type="ECO:0000313" key="5">
    <source>
        <dbReference type="EMBL" id="BBX45109.1"/>
    </source>
</evidence>
<protein>
    <submittedName>
        <fullName evidence="5">Low molecular weight antigen MTB12</fullName>
    </submittedName>
</protein>
<feature type="chain" id="PRO_5029479483" evidence="3">
    <location>
        <begin position="21"/>
        <end position="167"/>
    </location>
</feature>
<sequence>MTLKSLATGMAAVAAIGAAAAGVTSIASVTGASPRVQPAAFGAPLPLDPVTAGVDVPTADQLSTILNTLQDPSVPFASKGYLVEGGIPVPASIADHELQKAAAKGSLPLTFNFTSITPAGPGAAAATLTATGPHLAPTYENLTFVNQGGWKLSHDSAMTLISAVRSH</sequence>
<dbReference type="InterPro" id="IPR058644">
    <property type="entry name" value="Mtb12-like_C"/>
</dbReference>
<feature type="signal peptide" evidence="3">
    <location>
        <begin position="1"/>
        <end position="20"/>
    </location>
</feature>
<gene>
    <name evidence="5" type="primary">mtb12_1</name>
    <name evidence="5" type="ORF">MCOO_11240</name>
</gene>
<dbReference type="Pfam" id="PF26580">
    <property type="entry name" value="Mtb12_C"/>
    <property type="match status" value="1"/>
</dbReference>
<reference evidence="5 6" key="1">
    <citation type="journal article" date="2019" name="Emerg. Microbes Infect.">
        <title>Comprehensive subspecies identification of 175 nontuberculous mycobacteria species based on 7547 genomic profiles.</title>
        <authorList>
            <person name="Matsumoto Y."/>
            <person name="Kinjo T."/>
            <person name="Motooka D."/>
            <person name="Nabeya D."/>
            <person name="Jung N."/>
            <person name="Uechi K."/>
            <person name="Horii T."/>
            <person name="Iida T."/>
            <person name="Fujita J."/>
            <person name="Nakamura S."/>
        </authorList>
    </citation>
    <scope>NUCLEOTIDE SEQUENCE [LARGE SCALE GENOMIC DNA]</scope>
    <source>
        <strain evidence="5 6">JCM 12404</strain>
    </source>
</reference>
<name>A0A7I7KTQ3_9MYCO</name>
<evidence type="ECO:0000313" key="6">
    <source>
        <dbReference type="Proteomes" id="UP000465866"/>
    </source>
</evidence>
<dbReference type="Proteomes" id="UP000465866">
    <property type="component" value="Chromosome"/>
</dbReference>
<keyword evidence="6" id="KW-1185">Reference proteome</keyword>
<proteinExistence type="inferred from homology"/>
<feature type="domain" description="Low molecular weight antigen MTB12-like C-terminal" evidence="4">
    <location>
        <begin position="55"/>
        <end position="165"/>
    </location>
</feature>
<evidence type="ECO:0000256" key="1">
    <source>
        <dbReference type="ARBA" id="ARBA00022729"/>
    </source>
</evidence>
<dbReference type="AlphaFoldDB" id="A0A7I7KTQ3"/>
<evidence type="ECO:0000256" key="2">
    <source>
        <dbReference type="ARBA" id="ARBA00093774"/>
    </source>
</evidence>
<keyword evidence="1 3" id="KW-0732">Signal</keyword>
<evidence type="ECO:0000256" key="3">
    <source>
        <dbReference type="SAM" id="SignalP"/>
    </source>
</evidence>
<accession>A0A7I7KTQ3</accession>